<organism evidence="1 2">
    <name type="scientific">Nocardioides seonyuensis</name>
    <dbReference type="NCBI Taxonomy" id="2518371"/>
    <lineage>
        <taxon>Bacteria</taxon>
        <taxon>Bacillati</taxon>
        <taxon>Actinomycetota</taxon>
        <taxon>Actinomycetes</taxon>
        <taxon>Propionibacteriales</taxon>
        <taxon>Nocardioidaceae</taxon>
        <taxon>Nocardioides</taxon>
    </lineage>
</organism>
<keyword evidence="2" id="KW-1185">Reference proteome</keyword>
<sequence>MTTTGESLLALLPAIHRIRDEELASRLPEQLTPGEQTELLALEALGGAADEKDSLRREVLRAKLRRGPLGAFLSLVGEQVAVLEESLEQLYEDLFLETAAPWVLPYLGDLIGYRLLHPAESGEGVAWDRRAEIGHTIAFRRRKGTASMLEQLARDVTGHPGAAVAELFTRLVTTQSLNHVRPSAAITPDLRRGSAVDRVGTAFEASPRTLDVRAVESGAARPAISNIAAFVWRLHALRLERTPAVRDSGSTTRLRFHPLGIDCQLVQRPEREEEISHLAGPRNVPGPITRRRLLDDLPHLYGPERSLAVWLDGVLVPVGDVVALNLATSGSGWMRTPPAGKVGIDPELGRLVVPAAVPVTVMFHRAGVNGAFGGEYARAHTFPESGSTRLRVPQDHTTVQAALAALGGSGTVEITDSGRYEGSLTVSAAAGSRVSLRAADGRRPTLVLTGPMTVQGGAGAEVELNGLQVVGHPVVVPATASLARLSVRHCTLVPGGPLTPEGAPTKPGGLGVDVQRDATRLVVERSITGAIKAMERTRVDVLDSVVDAGDITRLAIGPCGALSVRSSTVVGRTTPQQLEVSDSLLLGQVSVADRQSGCARFSYLPPGSRSPRRYRCAPVEPGDVPQFTSLSFAAPGYARLADSVADAIRRGSEDESEMGVHRRLQEPQREADLRTRFDEYLRLGLRAGVVHES</sequence>
<name>A0A4V1BML0_9ACTN</name>
<dbReference type="RefSeq" id="WP_135268727.1">
    <property type="nucleotide sequence ID" value="NZ_CP038436.1"/>
</dbReference>
<protein>
    <submittedName>
        <fullName evidence="1">Uncharacterized protein</fullName>
    </submittedName>
</protein>
<dbReference type="KEGG" id="nsn:EXE58_15605"/>
<proteinExistence type="predicted"/>
<evidence type="ECO:0000313" key="2">
    <source>
        <dbReference type="Proteomes" id="UP000294853"/>
    </source>
</evidence>
<evidence type="ECO:0000313" key="1">
    <source>
        <dbReference type="EMBL" id="QBX56742.1"/>
    </source>
</evidence>
<dbReference type="Proteomes" id="UP000294853">
    <property type="component" value="Chromosome"/>
</dbReference>
<gene>
    <name evidence="1" type="ORF">EXE58_15605</name>
</gene>
<reference evidence="1 2" key="1">
    <citation type="submission" date="2019-03" db="EMBL/GenBank/DDBJ databases">
        <title>Three New Species of Nocardioides, Nocardioides euryhalodurans sp. nov., Nocardioides seonyuensis sp. nov. and Nocardioides eburneoflavus sp. nov. Iolated from Soil.</title>
        <authorList>
            <person name="Roh S.G."/>
            <person name="Lee C."/>
            <person name="Kim M.-K."/>
            <person name="Kim S.B."/>
        </authorList>
    </citation>
    <scope>NUCLEOTIDE SEQUENCE [LARGE SCALE GENOMIC DNA]</scope>
    <source>
        <strain evidence="1 2">MMS17-SY207-3</strain>
    </source>
</reference>
<dbReference type="EMBL" id="CP038436">
    <property type="protein sequence ID" value="QBX56742.1"/>
    <property type="molecule type" value="Genomic_DNA"/>
</dbReference>
<accession>A0A4V1BML0</accession>
<dbReference type="OrthoDB" id="626916at2"/>
<dbReference type="AlphaFoldDB" id="A0A4V1BML0"/>